<dbReference type="SMART" id="SM00304">
    <property type="entry name" value="HAMP"/>
    <property type="match status" value="1"/>
</dbReference>
<dbReference type="InterPro" id="IPR036097">
    <property type="entry name" value="HisK_dim/P_sf"/>
</dbReference>
<dbReference type="CDD" id="cd06225">
    <property type="entry name" value="HAMP"/>
    <property type="match status" value="1"/>
</dbReference>
<dbReference type="GO" id="GO:0016020">
    <property type="term" value="C:membrane"/>
    <property type="evidence" value="ECO:0007669"/>
    <property type="project" value="UniProtKB-SubCell"/>
</dbReference>
<dbReference type="AlphaFoldDB" id="A0A1I2CYV1"/>
<dbReference type="GO" id="GO:0000155">
    <property type="term" value="F:phosphorelay sensor kinase activity"/>
    <property type="evidence" value="ECO:0007669"/>
    <property type="project" value="InterPro"/>
</dbReference>
<dbReference type="CDD" id="cd00082">
    <property type="entry name" value="HisKA"/>
    <property type="match status" value="1"/>
</dbReference>
<evidence type="ECO:0000259" key="9">
    <source>
        <dbReference type="PROSITE" id="PS50109"/>
    </source>
</evidence>
<keyword evidence="8" id="KW-0812">Transmembrane</keyword>
<keyword evidence="12" id="KW-1185">Reference proteome</keyword>
<dbReference type="Pfam" id="PF00672">
    <property type="entry name" value="HAMP"/>
    <property type="match status" value="1"/>
</dbReference>
<dbReference type="InterPro" id="IPR003660">
    <property type="entry name" value="HAMP_dom"/>
</dbReference>
<accession>A0A1I2CYV1</accession>
<dbReference type="PROSITE" id="PS50885">
    <property type="entry name" value="HAMP"/>
    <property type="match status" value="1"/>
</dbReference>
<protein>
    <recommendedName>
        <fullName evidence="3">histidine kinase</fullName>
        <ecNumber evidence="3">2.7.13.3</ecNumber>
    </recommendedName>
</protein>
<dbReference type="Gene3D" id="3.30.565.10">
    <property type="entry name" value="Histidine kinase-like ATPase, C-terminal domain"/>
    <property type="match status" value="1"/>
</dbReference>
<evidence type="ECO:0000256" key="3">
    <source>
        <dbReference type="ARBA" id="ARBA00012438"/>
    </source>
</evidence>
<comment type="catalytic activity">
    <reaction evidence="1">
        <text>ATP + protein L-histidine = ADP + protein N-phospho-L-histidine.</text>
        <dbReference type="EC" id="2.7.13.3"/>
    </reaction>
</comment>
<proteinExistence type="predicted"/>
<dbReference type="Gene3D" id="3.30.450.290">
    <property type="match status" value="1"/>
</dbReference>
<evidence type="ECO:0000256" key="7">
    <source>
        <dbReference type="SAM" id="Coils"/>
    </source>
</evidence>
<dbReference type="Pfam" id="PF02518">
    <property type="entry name" value="HATPase_c"/>
    <property type="match status" value="1"/>
</dbReference>
<keyword evidence="6 11" id="KW-0418">Kinase</keyword>
<evidence type="ECO:0000256" key="2">
    <source>
        <dbReference type="ARBA" id="ARBA00004370"/>
    </source>
</evidence>
<gene>
    <name evidence="11" type="ORF">SAMN05216283_101863</name>
</gene>
<evidence type="ECO:0000256" key="8">
    <source>
        <dbReference type="SAM" id="Phobius"/>
    </source>
</evidence>
<organism evidence="11 12">
    <name type="scientific">Sunxiuqinia elliptica</name>
    <dbReference type="NCBI Taxonomy" id="655355"/>
    <lineage>
        <taxon>Bacteria</taxon>
        <taxon>Pseudomonadati</taxon>
        <taxon>Bacteroidota</taxon>
        <taxon>Bacteroidia</taxon>
        <taxon>Marinilabiliales</taxon>
        <taxon>Prolixibacteraceae</taxon>
        <taxon>Sunxiuqinia</taxon>
    </lineage>
</organism>
<evidence type="ECO:0000256" key="5">
    <source>
        <dbReference type="ARBA" id="ARBA00022679"/>
    </source>
</evidence>
<feature type="domain" description="Histidine kinase" evidence="9">
    <location>
        <begin position="338"/>
        <end position="555"/>
    </location>
</feature>
<name>A0A1I2CYV1_9BACT</name>
<dbReference type="PRINTS" id="PR00344">
    <property type="entry name" value="BCTRLSENSOR"/>
</dbReference>
<keyword evidence="8" id="KW-1133">Transmembrane helix</keyword>
<reference evidence="11 12" key="1">
    <citation type="submission" date="2016-10" db="EMBL/GenBank/DDBJ databases">
        <authorList>
            <person name="de Groot N.N."/>
        </authorList>
    </citation>
    <scope>NUCLEOTIDE SEQUENCE [LARGE SCALE GENOMIC DNA]</scope>
    <source>
        <strain evidence="11 12">CGMCC 1.9156</strain>
    </source>
</reference>
<dbReference type="PANTHER" id="PTHR43065">
    <property type="entry name" value="SENSOR HISTIDINE KINASE"/>
    <property type="match status" value="1"/>
</dbReference>
<dbReference type="SUPFAM" id="SSF158472">
    <property type="entry name" value="HAMP domain-like"/>
    <property type="match status" value="1"/>
</dbReference>
<dbReference type="SUPFAM" id="SSF55874">
    <property type="entry name" value="ATPase domain of HSP90 chaperone/DNA topoisomerase II/histidine kinase"/>
    <property type="match status" value="1"/>
</dbReference>
<evidence type="ECO:0000256" key="1">
    <source>
        <dbReference type="ARBA" id="ARBA00000085"/>
    </source>
</evidence>
<feature type="transmembrane region" description="Helical" evidence="8">
    <location>
        <begin position="28"/>
        <end position="51"/>
    </location>
</feature>
<dbReference type="EMBL" id="FONW01000001">
    <property type="protein sequence ID" value="SFE72910.1"/>
    <property type="molecule type" value="Genomic_DNA"/>
</dbReference>
<keyword evidence="7" id="KW-0175">Coiled coil</keyword>
<dbReference type="SMART" id="SM00387">
    <property type="entry name" value="HATPase_c"/>
    <property type="match status" value="1"/>
</dbReference>
<keyword evidence="5" id="KW-0808">Transferase</keyword>
<dbReference type="STRING" id="655355.SAMN05216283_101863"/>
<dbReference type="InterPro" id="IPR004358">
    <property type="entry name" value="Sig_transdc_His_kin-like_C"/>
</dbReference>
<dbReference type="InterPro" id="IPR036890">
    <property type="entry name" value="HATPase_C_sf"/>
</dbReference>
<dbReference type="Gene3D" id="1.10.287.130">
    <property type="match status" value="1"/>
</dbReference>
<dbReference type="Proteomes" id="UP000198964">
    <property type="component" value="Unassembled WGS sequence"/>
</dbReference>
<dbReference type="PANTHER" id="PTHR43065:SF42">
    <property type="entry name" value="TWO-COMPONENT SENSOR PPRA"/>
    <property type="match status" value="1"/>
</dbReference>
<evidence type="ECO:0000313" key="11">
    <source>
        <dbReference type="EMBL" id="SFE72910.1"/>
    </source>
</evidence>
<keyword evidence="8" id="KW-0472">Membrane</keyword>
<evidence type="ECO:0000313" key="12">
    <source>
        <dbReference type="Proteomes" id="UP000198964"/>
    </source>
</evidence>
<feature type="domain" description="HAMP" evidence="10">
    <location>
        <begin position="242"/>
        <end position="296"/>
    </location>
</feature>
<feature type="coiled-coil region" evidence="7">
    <location>
        <begin position="284"/>
        <end position="329"/>
    </location>
</feature>
<dbReference type="InterPro" id="IPR003594">
    <property type="entry name" value="HATPase_dom"/>
</dbReference>
<dbReference type="SUPFAM" id="SSF47384">
    <property type="entry name" value="Homodimeric domain of signal transducing histidine kinase"/>
    <property type="match status" value="1"/>
</dbReference>
<dbReference type="Pfam" id="PF00512">
    <property type="entry name" value="HisKA"/>
    <property type="match status" value="1"/>
</dbReference>
<dbReference type="SMART" id="SM00388">
    <property type="entry name" value="HisKA"/>
    <property type="match status" value="1"/>
</dbReference>
<keyword evidence="4" id="KW-0597">Phosphoprotein</keyword>
<evidence type="ECO:0000256" key="6">
    <source>
        <dbReference type="ARBA" id="ARBA00022777"/>
    </source>
</evidence>
<sequence>MPWLKKIEQKQRVGSPLVNGYVKFRSSIYGRVIFIIAISSFFLFVSFGIIFRSVNETYMKSVISENGNNISFLVEGALYDAMLKNDQASLQRTLDLINNMSGIDNVSMYDANNNLAYTSISAKSANHSDPDCISCHVDFSQMFSAEEKSYRIIEAKSECIMNPDNDSVRNLMIKSPILNAPSCHTAACHAHSADQKILGSLIIKMPLEKLDSALQESTTDFFLMATLMTILFILFLILFTNKKIKNPLNEIIRAAEKVAKGDKNTRLRIKPNSLSDMRMVSYAFNEMLDNLHTANTELQNWSQQLEYKVQKKSEELGQAQNELINIERIASLGKLSLSVAHEINNPLSGILIYTKLIYKQLSNPALDQTKVNNMLKHLKLIESETKRCGDIVKGLLDFSKKDQEGFEAKHLHKILSDTATLMSHPMKIANIHFLTDLSAKHDQIFCSPNQIKQACMAILVNASEAVGENGEITLRTHNPNSDHIQIEIIDNGIGIAEADLPYVFEPFFSTKEKASGTGLGLSIVHGIIQSHKGKTEAKSQPGKGTTIAITLPLLKT</sequence>
<comment type="subcellular location">
    <subcellularLocation>
        <location evidence="2">Membrane</location>
    </subcellularLocation>
</comment>
<dbReference type="InterPro" id="IPR005467">
    <property type="entry name" value="His_kinase_dom"/>
</dbReference>
<dbReference type="PROSITE" id="PS50109">
    <property type="entry name" value="HIS_KIN"/>
    <property type="match status" value="1"/>
</dbReference>
<evidence type="ECO:0000256" key="4">
    <source>
        <dbReference type="ARBA" id="ARBA00022553"/>
    </source>
</evidence>
<dbReference type="EC" id="2.7.13.3" evidence="3"/>
<dbReference type="Gene3D" id="6.10.340.10">
    <property type="match status" value="1"/>
</dbReference>
<evidence type="ECO:0000259" key="10">
    <source>
        <dbReference type="PROSITE" id="PS50885"/>
    </source>
</evidence>
<feature type="transmembrane region" description="Helical" evidence="8">
    <location>
        <begin position="221"/>
        <end position="239"/>
    </location>
</feature>
<dbReference type="InterPro" id="IPR003661">
    <property type="entry name" value="HisK_dim/P_dom"/>
</dbReference>